<comment type="caution">
    <text evidence="1">The sequence shown here is derived from an EMBL/GenBank/DDBJ whole genome shotgun (WGS) entry which is preliminary data.</text>
</comment>
<accession>A0A0M2PW66</accession>
<protein>
    <submittedName>
        <fullName evidence="1">Uncharacterized protein</fullName>
    </submittedName>
</protein>
<dbReference type="STRING" id="317619.GCA_000332315_01259"/>
<keyword evidence="2" id="KW-1185">Reference proteome</keyword>
<dbReference type="EMBL" id="AJTX02000004">
    <property type="protein sequence ID" value="KKJ00420.1"/>
    <property type="molecule type" value="Genomic_DNA"/>
</dbReference>
<dbReference type="AlphaFoldDB" id="A0A0M2PW66"/>
<organism evidence="1 2">
    <name type="scientific">Prochlorothrix hollandica PCC 9006 = CALU 1027</name>
    <dbReference type="NCBI Taxonomy" id="317619"/>
    <lineage>
        <taxon>Bacteria</taxon>
        <taxon>Bacillati</taxon>
        <taxon>Cyanobacteriota</taxon>
        <taxon>Cyanophyceae</taxon>
        <taxon>Prochlorotrichales</taxon>
        <taxon>Prochlorotrichaceae</taxon>
        <taxon>Prochlorothrix</taxon>
    </lineage>
</organism>
<proteinExistence type="predicted"/>
<dbReference type="Proteomes" id="UP000034681">
    <property type="component" value="Unassembled WGS sequence"/>
</dbReference>
<evidence type="ECO:0000313" key="1">
    <source>
        <dbReference type="EMBL" id="KKJ00420.1"/>
    </source>
</evidence>
<sequence length="70" mass="7507">MIHNLNTALLVTITLLFLLSLGVLMSNSNRVNTVECLIKSLIIRAEVCPRSPDNPGANPFANPAPPDPTP</sequence>
<evidence type="ECO:0000313" key="2">
    <source>
        <dbReference type="Proteomes" id="UP000034681"/>
    </source>
</evidence>
<dbReference type="RefSeq" id="WP_017711833.1">
    <property type="nucleotide sequence ID" value="NZ_KB235933.1"/>
</dbReference>
<name>A0A0M2PW66_PROHO</name>
<reference evidence="1" key="1">
    <citation type="submission" date="2012-04" db="EMBL/GenBank/DDBJ databases">
        <authorList>
            <person name="Borisov I.G."/>
            <person name="Ivanikova N.V."/>
            <person name="Pinevich A.V."/>
        </authorList>
    </citation>
    <scope>NUCLEOTIDE SEQUENCE</scope>
    <source>
        <strain evidence="1">CALU 1027</strain>
    </source>
</reference>
<gene>
    <name evidence="1" type="ORF">PROH_12345</name>
</gene>